<dbReference type="Proteomes" id="UP000481360">
    <property type="component" value="Unassembled WGS sequence"/>
</dbReference>
<organism evidence="1 2">
    <name type="scientific">Lentzea alba</name>
    <dbReference type="NCBI Taxonomy" id="2714351"/>
    <lineage>
        <taxon>Bacteria</taxon>
        <taxon>Bacillati</taxon>
        <taxon>Actinomycetota</taxon>
        <taxon>Actinomycetes</taxon>
        <taxon>Pseudonocardiales</taxon>
        <taxon>Pseudonocardiaceae</taxon>
        <taxon>Lentzea</taxon>
    </lineage>
</organism>
<reference evidence="1 2" key="1">
    <citation type="submission" date="2020-03" db="EMBL/GenBank/DDBJ databases">
        <title>Isolation and identification of active actinomycetes.</title>
        <authorList>
            <person name="Sun X."/>
        </authorList>
    </citation>
    <scope>NUCLEOTIDE SEQUENCE [LARGE SCALE GENOMIC DNA]</scope>
    <source>
        <strain evidence="1 2">NEAU-D13</strain>
    </source>
</reference>
<comment type="caution">
    <text evidence="1">The sequence shown here is derived from an EMBL/GenBank/DDBJ whole genome shotgun (WGS) entry which is preliminary data.</text>
</comment>
<evidence type="ECO:0000313" key="1">
    <source>
        <dbReference type="EMBL" id="NGY58999.1"/>
    </source>
</evidence>
<dbReference type="AlphaFoldDB" id="A0A7C9VWI1"/>
<gene>
    <name evidence="1" type="ORF">G7043_08675</name>
</gene>
<accession>A0A7C9VWI1</accession>
<protein>
    <submittedName>
        <fullName evidence="1">Uncharacterized protein</fullName>
    </submittedName>
</protein>
<dbReference type="RefSeq" id="WP_166045079.1">
    <property type="nucleotide sequence ID" value="NZ_JAAMPJ010000002.1"/>
</dbReference>
<name>A0A7C9VWI1_9PSEU</name>
<proteinExistence type="predicted"/>
<dbReference type="EMBL" id="JAAMPJ010000002">
    <property type="protein sequence ID" value="NGY58999.1"/>
    <property type="molecule type" value="Genomic_DNA"/>
</dbReference>
<sequence length="163" mass="18059">MLSHVEVTARVTVTPAAHFVWSNRLDYRHDCFVCQRVARLVQLQHGMPYGLCTPDEHQAPIRVSAFDTTDHGGERGLRCRITSWWAPFNDLVEPDVQASELAAEPWVQLNYRVGCHVCRDNGVSDWLGIEGFLRSGSAPATSSCPRCRTELVATGGAPEINLA</sequence>
<evidence type="ECO:0000313" key="2">
    <source>
        <dbReference type="Proteomes" id="UP000481360"/>
    </source>
</evidence>
<keyword evidence="2" id="KW-1185">Reference proteome</keyword>